<protein>
    <submittedName>
        <fullName evidence="1">Uncharacterized protein</fullName>
    </submittedName>
</protein>
<dbReference type="EMBL" id="BAAALX010000001">
    <property type="protein sequence ID" value="GAA1503967.1"/>
    <property type="molecule type" value="Genomic_DNA"/>
</dbReference>
<proteinExistence type="predicted"/>
<keyword evidence="2" id="KW-1185">Reference proteome</keyword>
<sequence length="44" mass="4689">MQALTFERLGMNALPARLADKDSSADTAVSHVFSTGWLPATVVL</sequence>
<comment type="caution">
    <text evidence="1">The sequence shown here is derived from an EMBL/GenBank/DDBJ whole genome shotgun (WGS) entry which is preliminary data.</text>
</comment>
<organism evidence="1 2">
    <name type="scientific">Brevibacterium permense</name>
    <dbReference type="NCBI Taxonomy" id="234834"/>
    <lineage>
        <taxon>Bacteria</taxon>
        <taxon>Bacillati</taxon>
        <taxon>Actinomycetota</taxon>
        <taxon>Actinomycetes</taxon>
        <taxon>Micrococcales</taxon>
        <taxon>Brevibacteriaceae</taxon>
        <taxon>Brevibacterium</taxon>
    </lineage>
</organism>
<gene>
    <name evidence="1" type="ORF">GCM10009690_03330</name>
</gene>
<evidence type="ECO:0000313" key="1">
    <source>
        <dbReference type="EMBL" id="GAA1503967.1"/>
    </source>
</evidence>
<dbReference type="Proteomes" id="UP001500177">
    <property type="component" value="Unassembled WGS sequence"/>
</dbReference>
<evidence type="ECO:0000313" key="2">
    <source>
        <dbReference type="Proteomes" id="UP001500177"/>
    </source>
</evidence>
<accession>A0ABN1ZTE8</accession>
<reference evidence="1 2" key="1">
    <citation type="journal article" date="2019" name="Int. J. Syst. Evol. Microbiol.">
        <title>The Global Catalogue of Microorganisms (GCM) 10K type strain sequencing project: providing services to taxonomists for standard genome sequencing and annotation.</title>
        <authorList>
            <consortium name="The Broad Institute Genomics Platform"/>
            <consortium name="The Broad Institute Genome Sequencing Center for Infectious Disease"/>
            <person name="Wu L."/>
            <person name="Ma J."/>
        </authorList>
    </citation>
    <scope>NUCLEOTIDE SEQUENCE [LARGE SCALE GENOMIC DNA]</scope>
    <source>
        <strain evidence="1 2">JCM 13318</strain>
    </source>
</reference>
<name>A0ABN1ZTE8_9MICO</name>